<organism evidence="1 2">
    <name type="scientific">Aspergillus pseudotamarii</name>
    <dbReference type="NCBI Taxonomy" id="132259"/>
    <lineage>
        <taxon>Eukaryota</taxon>
        <taxon>Fungi</taxon>
        <taxon>Dikarya</taxon>
        <taxon>Ascomycota</taxon>
        <taxon>Pezizomycotina</taxon>
        <taxon>Eurotiomycetes</taxon>
        <taxon>Eurotiomycetidae</taxon>
        <taxon>Eurotiales</taxon>
        <taxon>Aspergillaceae</taxon>
        <taxon>Aspergillus</taxon>
        <taxon>Aspergillus subgen. Circumdati</taxon>
    </lineage>
</organism>
<protein>
    <submittedName>
        <fullName evidence="1">Uncharacterized protein</fullName>
    </submittedName>
</protein>
<proteinExistence type="predicted"/>
<name>A0A5N6SPW8_ASPPS</name>
<accession>A0A5N6SPW8</accession>
<dbReference type="Proteomes" id="UP000325672">
    <property type="component" value="Unassembled WGS sequence"/>
</dbReference>
<gene>
    <name evidence="1" type="ORF">BDV38DRAFT_284503</name>
</gene>
<evidence type="ECO:0000313" key="1">
    <source>
        <dbReference type="EMBL" id="KAE8135820.1"/>
    </source>
</evidence>
<dbReference type="GeneID" id="43644496"/>
<sequence length="204" mass="22566">MACVAPTSLEQGKYHPLAIPRTGEKTGHSPSFQVTGVNTISRPIGYVSPSGPERQTSADDHHWPLCIMEQVCMADILKIFGGIPIRQDGVLGAALIGTPDLMRVSNCDRMIHSRATFCCHKEIVSILLVEIWSFEKDAGCAVPDLLRLTYSAGFEIDCLKVGTSSGNVYDVIIAPREIWIDRYRIIMNWVTACTVTVRVWCLED</sequence>
<evidence type="ECO:0000313" key="2">
    <source>
        <dbReference type="Proteomes" id="UP000325672"/>
    </source>
</evidence>
<dbReference type="RefSeq" id="XP_031911883.1">
    <property type="nucleotide sequence ID" value="XM_032060286.1"/>
</dbReference>
<dbReference type="EMBL" id="ML743589">
    <property type="protein sequence ID" value="KAE8135820.1"/>
    <property type="molecule type" value="Genomic_DNA"/>
</dbReference>
<dbReference type="AlphaFoldDB" id="A0A5N6SPW8"/>
<reference evidence="1 2" key="1">
    <citation type="submission" date="2019-04" db="EMBL/GenBank/DDBJ databases">
        <title>Friends and foes A comparative genomics study of 23 Aspergillus species from section Flavi.</title>
        <authorList>
            <consortium name="DOE Joint Genome Institute"/>
            <person name="Kjaerbolling I."/>
            <person name="Vesth T."/>
            <person name="Frisvad J.C."/>
            <person name="Nybo J.L."/>
            <person name="Theobald S."/>
            <person name="Kildgaard S."/>
            <person name="Isbrandt T."/>
            <person name="Kuo A."/>
            <person name="Sato A."/>
            <person name="Lyhne E.K."/>
            <person name="Kogle M.E."/>
            <person name="Wiebenga A."/>
            <person name="Kun R.S."/>
            <person name="Lubbers R.J."/>
            <person name="Makela M.R."/>
            <person name="Barry K."/>
            <person name="Chovatia M."/>
            <person name="Clum A."/>
            <person name="Daum C."/>
            <person name="Haridas S."/>
            <person name="He G."/>
            <person name="LaButti K."/>
            <person name="Lipzen A."/>
            <person name="Mondo S."/>
            <person name="Riley R."/>
            <person name="Salamov A."/>
            <person name="Simmons B.A."/>
            <person name="Magnuson J.K."/>
            <person name="Henrissat B."/>
            <person name="Mortensen U.H."/>
            <person name="Larsen T.O."/>
            <person name="Devries R.P."/>
            <person name="Grigoriev I.V."/>
            <person name="Machida M."/>
            <person name="Baker S.E."/>
            <person name="Andersen M.R."/>
        </authorList>
    </citation>
    <scope>NUCLEOTIDE SEQUENCE [LARGE SCALE GENOMIC DNA]</scope>
    <source>
        <strain evidence="1 2">CBS 117625</strain>
    </source>
</reference>
<keyword evidence="2" id="KW-1185">Reference proteome</keyword>